<feature type="binding site" description="axial binding residue" evidence="5">
    <location>
        <position position="465"/>
    </location>
    <ligand>
        <name>heme</name>
        <dbReference type="ChEBI" id="CHEBI:30413"/>
    </ligand>
    <ligandPart>
        <name>Fe</name>
        <dbReference type="ChEBI" id="CHEBI:18248"/>
    </ligandPart>
</feature>
<evidence type="ECO:0000256" key="2">
    <source>
        <dbReference type="ARBA" id="ARBA00022617"/>
    </source>
</evidence>
<dbReference type="PANTHER" id="PTHR24305:SF147">
    <property type="entry name" value="P450, PUTATIVE (EUROFUNG)-RELATED"/>
    <property type="match status" value="1"/>
</dbReference>
<evidence type="ECO:0000256" key="6">
    <source>
        <dbReference type="RuleBase" id="RU000461"/>
    </source>
</evidence>
<dbReference type="PANTHER" id="PTHR24305">
    <property type="entry name" value="CYTOCHROME P450"/>
    <property type="match status" value="1"/>
</dbReference>
<evidence type="ECO:0000256" key="1">
    <source>
        <dbReference type="ARBA" id="ARBA00001971"/>
    </source>
</evidence>
<reference evidence="8" key="1">
    <citation type="submission" date="2016-02" db="EMBL/GenBank/DDBJ databases">
        <title>Draft genome sequence of Microdochium bolleyi, a fungal endophyte of beachgrass.</title>
        <authorList>
            <consortium name="DOE Joint Genome Institute"/>
            <person name="David A.S."/>
            <person name="May G."/>
            <person name="Haridas S."/>
            <person name="Lim J."/>
            <person name="Wang M."/>
            <person name="Labutti K."/>
            <person name="Lipzen A."/>
            <person name="Barry K."/>
            <person name="Grigoriev I.V."/>
        </authorList>
    </citation>
    <scope>NUCLEOTIDE SEQUENCE [LARGE SCALE GENOMIC DNA]</scope>
    <source>
        <strain evidence="8">J235TASD1</strain>
    </source>
</reference>
<keyword evidence="8" id="KW-1185">Reference proteome</keyword>
<evidence type="ECO:0000256" key="3">
    <source>
        <dbReference type="ARBA" id="ARBA00022723"/>
    </source>
</evidence>
<dbReference type="GO" id="GO:0005506">
    <property type="term" value="F:iron ion binding"/>
    <property type="evidence" value="ECO:0007669"/>
    <property type="project" value="InterPro"/>
</dbReference>
<dbReference type="InParanoid" id="A0A136ITL4"/>
<dbReference type="InterPro" id="IPR017972">
    <property type="entry name" value="Cyt_P450_CS"/>
</dbReference>
<accession>A0A136ITL4</accession>
<dbReference type="InterPro" id="IPR001128">
    <property type="entry name" value="Cyt_P450"/>
</dbReference>
<dbReference type="EMBL" id="KQ964258">
    <property type="protein sequence ID" value="KXJ88374.1"/>
    <property type="molecule type" value="Genomic_DNA"/>
</dbReference>
<evidence type="ECO:0000256" key="4">
    <source>
        <dbReference type="ARBA" id="ARBA00023004"/>
    </source>
</evidence>
<keyword evidence="6" id="KW-0503">Monooxygenase</keyword>
<keyword evidence="3 5" id="KW-0479">Metal-binding</keyword>
<dbReference type="STRING" id="196109.A0A136ITL4"/>
<evidence type="ECO:0000256" key="5">
    <source>
        <dbReference type="PIRSR" id="PIRSR602401-1"/>
    </source>
</evidence>
<dbReference type="Proteomes" id="UP000070501">
    <property type="component" value="Unassembled WGS sequence"/>
</dbReference>
<dbReference type="PRINTS" id="PR00463">
    <property type="entry name" value="EP450I"/>
</dbReference>
<comment type="cofactor">
    <cofactor evidence="1 5">
        <name>heme</name>
        <dbReference type="ChEBI" id="CHEBI:30413"/>
    </cofactor>
</comment>
<dbReference type="AlphaFoldDB" id="A0A136ITL4"/>
<dbReference type="InterPro" id="IPR050121">
    <property type="entry name" value="Cytochrome_P450_monoxygenase"/>
</dbReference>
<dbReference type="OrthoDB" id="3945418at2759"/>
<dbReference type="GO" id="GO:0016705">
    <property type="term" value="F:oxidoreductase activity, acting on paired donors, with incorporation or reduction of molecular oxygen"/>
    <property type="evidence" value="ECO:0007669"/>
    <property type="project" value="InterPro"/>
</dbReference>
<dbReference type="GO" id="GO:0004497">
    <property type="term" value="F:monooxygenase activity"/>
    <property type="evidence" value="ECO:0007669"/>
    <property type="project" value="UniProtKB-KW"/>
</dbReference>
<organism evidence="7 8">
    <name type="scientific">Microdochium bolleyi</name>
    <dbReference type="NCBI Taxonomy" id="196109"/>
    <lineage>
        <taxon>Eukaryota</taxon>
        <taxon>Fungi</taxon>
        <taxon>Dikarya</taxon>
        <taxon>Ascomycota</taxon>
        <taxon>Pezizomycotina</taxon>
        <taxon>Sordariomycetes</taxon>
        <taxon>Xylariomycetidae</taxon>
        <taxon>Xylariales</taxon>
        <taxon>Microdochiaceae</taxon>
        <taxon>Microdochium</taxon>
    </lineage>
</organism>
<keyword evidence="2 5" id="KW-0349">Heme</keyword>
<sequence>MAIFEQYLASERLREISLGASLAWVAVPWLFYRVAVALYNISPLHPLSHIPGPRLAAMSFFYEFWYDVVLGGKFTGQIAMMHKVYGPVVRINPQELHVSDGQLLDDIYSHGNRIRDKSVHMSNNAGGALRFSGFGTVHHELHRVRRAAVSRYFSRSNMLRLEPSIAAYIEPLCAKMLRIREPYDVQQAYACITGDIITQYAFGESPGFVEQEGWLPNYMEQTKAMISTVHLFRFFPPLRWLMTLAPYMRNLLVKGKLKLLMTEMLVNAPQRVRNAKADIAAGNDKSDTVLCSILKSDLPESDKAPERLSGESFALLLGGIETTAKTLSIITYHLLSKPHILDTLRTALKDHRIDPEKLSWTALEKVPYLEAVILEGLRLGYAVAIRQLRVARTEVLVYKSKDGKMELSIPKGTPIGTSTTIIHRDEDVFPDPDTYNPQRWTQADPAHRKEMDKYFMAFSKGSRQCVGMSLAWCELYLITAAMALKVLPHLRLYKTDQDDITYDSEYGVYLPRKESKGIRVQLAA</sequence>
<evidence type="ECO:0000313" key="7">
    <source>
        <dbReference type="EMBL" id="KXJ88374.1"/>
    </source>
</evidence>
<dbReference type="PRINTS" id="PR00385">
    <property type="entry name" value="P450"/>
</dbReference>
<protein>
    <submittedName>
        <fullName evidence="7">Cytochrome P450</fullName>
    </submittedName>
</protein>
<dbReference type="CDD" id="cd11062">
    <property type="entry name" value="CYP58-like"/>
    <property type="match status" value="1"/>
</dbReference>
<dbReference type="InterPro" id="IPR002401">
    <property type="entry name" value="Cyt_P450_E_grp-I"/>
</dbReference>
<comment type="similarity">
    <text evidence="6">Belongs to the cytochrome P450 family.</text>
</comment>
<dbReference type="InterPro" id="IPR036396">
    <property type="entry name" value="Cyt_P450_sf"/>
</dbReference>
<keyword evidence="6" id="KW-0560">Oxidoreductase</keyword>
<dbReference type="SUPFAM" id="SSF48264">
    <property type="entry name" value="Cytochrome P450"/>
    <property type="match status" value="1"/>
</dbReference>
<gene>
    <name evidence="7" type="ORF">Micbo1qcDRAFT_207110</name>
</gene>
<dbReference type="Pfam" id="PF00067">
    <property type="entry name" value="p450"/>
    <property type="match status" value="1"/>
</dbReference>
<evidence type="ECO:0000313" key="8">
    <source>
        <dbReference type="Proteomes" id="UP000070501"/>
    </source>
</evidence>
<dbReference type="GO" id="GO:0020037">
    <property type="term" value="F:heme binding"/>
    <property type="evidence" value="ECO:0007669"/>
    <property type="project" value="InterPro"/>
</dbReference>
<dbReference type="PROSITE" id="PS00086">
    <property type="entry name" value="CYTOCHROME_P450"/>
    <property type="match status" value="1"/>
</dbReference>
<name>A0A136ITL4_9PEZI</name>
<keyword evidence="4 5" id="KW-0408">Iron</keyword>
<dbReference type="Gene3D" id="1.10.630.10">
    <property type="entry name" value="Cytochrome P450"/>
    <property type="match status" value="1"/>
</dbReference>
<proteinExistence type="inferred from homology"/>